<protein>
    <submittedName>
        <fullName evidence="2">Uncharacterized protein</fullName>
    </submittedName>
</protein>
<sequence length="468" mass="51890">MVICQLSSATDSRPSAPPEISTPTLQLLSIKRATTTIAHTIPPPSHHLNLNVMSRTPPRSIQKQALFPATRTGTAHDHVVVLSITGKFRLIPIDTWSSLIAAHQTPQLPALAVDDLNTYPQVKQKIWSEYTTKCQEYIQGTSNTELNLLCVISAFVPASLFALKGLASMFPPELELDIHHVNGIVNPAMEQICILSHVPTSIAQKLCCIMANPAFHDTDGLGLLYHTFRYTVHARSKPHLPAPKYVRTTGARRIDRLSLLAAAYEQVYSARRPNSAKFLRNVRYPNIHTSAGILEEDLDMIISAWDKFAFDNPVYRLISMQHYCDMWTQEHTEVGNPADLSGIAEMVLNSKRSKVMCVKLMIKRDIFIDQMRAAVPNPMNAPLLTPNAAPPQCELPEHTTEPQSRKETTKLVTAVKKESAKGEMRTSAKKDITKTKTNEKHSKISKIRNSGGDGGVASRTGSRALQDK</sequence>
<accession>A0A9N9LE08</accession>
<feature type="compositionally biased region" description="Basic and acidic residues" evidence="1">
    <location>
        <begin position="395"/>
        <end position="442"/>
    </location>
</feature>
<evidence type="ECO:0000256" key="1">
    <source>
        <dbReference type="SAM" id="MobiDB-lite"/>
    </source>
</evidence>
<gene>
    <name evidence="2" type="ORF">HYALB_00005036</name>
</gene>
<keyword evidence="3" id="KW-1185">Reference proteome</keyword>
<feature type="region of interest" description="Disordered" evidence="1">
    <location>
        <begin position="388"/>
        <end position="468"/>
    </location>
</feature>
<organism evidence="2 3">
    <name type="scientific">Hymenoscyphus albidus</name>
    <dbReference type="NCBI Taxonomy" id="595503"/>
    <lineage>
        <taxon>Eukaryota</taxon>
        <taxon>Fungi</taxon>
        <taxon>Dikarya</taxon>
        <taxon>Ascomycota</taxon>
        <taxon>Pezizomycotina</taxon>
        <taxon>Leotiomycetes</taxon>
        <taxon>Helotiales</taxon>
        <taxon>Helotiaceae</taxon>
        <taxon>Hymenoscyphus</taxon>
    </lineage>
</organism>
<dbReference type="Proteomes" id="UP000701801">
    <property type="component" value="Unassembled WGS sequence"/>
</dbReference>
<feature type="compositionally biased region" description="Polar residues" evidence="1">
    <location>
        <begin position="459"/>
        <end position="468"/>
    </location>
</feature>
<dbReference type="AlphaFoldDB" id="A0A9N9LE08"/>
<proteinExistence type="predicted"/>
<name>A0A9N9LE08_9HELO</name>
<comment type="caution">
    <text evidence="2">The sequence shown here is derived from an EMBL/GenBank/DDBJ whole genome shotgun (WGS) entry which is preliminary data.</text>
</comment>
<evidence type="ECO:0000313" key="3">
    <source>
        <dbReference type="Proteomes" id="UP000701801"/>
    </source>
</evidence>
<dbReference type="EMBL" id="CAJVRM010000043">
    <property type="protein sequence ID" value="CAG8972368.1"/>
    <property type="molecule type" value="Genomic_DNA"/>
</dbReference>
<reference evidence="2" key="1">
    <citation type="submission" date="2021-07" db="EMBL/GenBank/DDBJ databases">
        <authorList>
            <person name="Durling M."/>
        </authorList>
    </citation>
    <scope>NUCLEOTIDE SEQUENCE</scope>
</reference>
<evidence type="ECO:0000313" key="2">
    <source>
        <dbReference type="EMBL" id="CAG8972368.1"/>
    </source>
</evidence>